<keyword evidence="2" id="KW-1185">Reference proteome</keyword>
<dbReference type="EMBL" id="BMXA01000001">
    <property type="protein sequence ID" value="GGZ96838.1"/>
    <property type="molecule type" value="Genomic_DNA"/>
</dbReference>
<protein>
    <submittedName>
        <fullName evidence="1">Uncharacterized protein</fullName>
    </submittedName>
</protein>
<sequence length="154" mass="16453">MSNPNVSVVEKNDKTYLVLNEWDGSGGIVNVTLTRGVEISSNPVVYAGVLMYGSTSIDVIEAHFSSGINNDNVQLAITLGDSGNYFTGNATDSDGAVLQYITQTMSKAPGASVNNLLTFTYTEPPAGTDIFKDVYFLTHLGTIDPGDEVDRDPH</sequence>
<reference evidence="1" key="2">
    <citation type="submission" date="2020-09" db="EMBL/GenBank/DDBJ databases">
        <authorList>
            <person name="Sun Q."/>
            <person name="Kim S."/>
        </authorList>
    </citation>
    <scope>NUCLEOTIDE SEQUENCE</scope>
    <source>
        <strain evidence="1">KCTC 12711</strain>
    </source>
</reference>
<name>A0A918VGX8_9GAMM</name>
<evidence type="ECO:0000313" key="2">
    <source>
        <dbReference type="Proteomes" id="UP000614811"/>
    </source>
</evidence>
<gene>
    <name evidence="1" type="ORF">GCM10008090_01350</name>
</gene>
<dbReference type="AlphaFoldDB" id="A0A918VGX8"/>
<comment type="caution">
    <text evidence="1">The sequence shown here is derived from an EMBL/GenBank/DDBJ whole genome shotgun (WGS) entry which is preliminary data.</text>
</comment>
<dbReference type="Proteomes" id="UP000614811">
    <property type="component" value="Unassembled WGS sequence"/>
</dbReference>
<reference evidence="1" key="1">
    <citation type="journal article" date="2014" name="Int. J. Syst. Evol. Microbiol.">
        <title>Complete genome sequence of Corynebacterium casei LMG S-19264T (=DSM 44701T), isolated from a smear-ripened cheese.</title>
        <authorList>
            <consortium name="US DOE Joint Genome Institute (JGI-PGF)"/>
            <person name="Walter F."/>
            <person name="Albersmeier A."/>
            <person name="Kalinowski J."/>
            <person name="Ruckert C."/>
        </authorList>
    </citation>
    <scope>NUCLEOTIDE SEQUENCE</scope>
    <source>
        <strain evidence="1">KCTC 12711</strain>
    </source>
</reference>
<organism evidence="1 2">
    <name type="scientific">Arenicella chitinivorans</name>
    <dbReference type="NCBI Taxonomy" id="1329800"/>
    <lineage>
        <taxon>Bacteria</taxon>
        <taxon>Pseudomonadati</taxon>
        <taxon>Pseudomonadota</taxon>
        <taxon>Gammaproteobacteria</taxon>
        <taxon>Arenicellales</taxon>
        <taxon>Arenicellaceae</taxon>
        <taxon>Arenicella</taxon>
    </lineage>
</organism>
<dbReference type="RefSeq" id="WP_189398083.1">
    <property type="nucleotide sequence ID" value="NZ_BMXA01000001.1"/>
</dbReference>
<accession>A0A918VGX8</accession>
<evidence type="ECO:0000313" key="1">
    <source>
        <dbReference type="EMBL" id="GGZ96838.1"/>
    </source>
</evidence>
<proteinExistence type="predicted"/>